<name>H0E1T2_9ACTN</name>
<keyword evidence="3" id="KW-1185">Reference proteome</keyword>
<sequence>MDLGSVAATPEAPPDLRRRTPACVAGTAGAVAPAPGH</sequence>
<reference evidence="2 3" key="1">
    <citation type="journal article" date="2013" name="Biodegradation">
        <title>Quantitative proteomic analysis of ibuprofen-degrading Patulibacter sp. strain I11.</title>
        <authorList>
            <person name="Almeida B."/>
            <person name="Kjeldal H."/>
            <person name="Lolas I."/>
            <person name="Knudsen A.D."/>
            <person name="Carvalho G."/>
            <person name="Nielsen K.L."/>
            <person name="Barreto Crespo M.T."/>
            <person name="Stensballe A."/>
            <person name="Nielsen J.L."/>
        </authorList>
    </citation>
    <scope>NUCLEOTIDE SEQUENCE [LARGE SCALE GENOMIC DNA]</scope>
    <source>
        <strain evidence="2 3">I11</strain>
    </source>
</reference>
<comment type="caution">
    <text evidence="2">The sequence shown here is derived from an EMBL/GenBank/DDBJ whole genome shotgun (WGS) entry which is preliminary data.</text>
</comment>
<dbReference type="Proteomes" id="UP000005143">
    <property type="component" value="Unassembled WGS sequence"/>
</dbReference>
<feature type="region of interest" description="Disordered" evidence="1">
    <location>
        <begin position="1"/>
        <end position="21"/>
    </location>
</feature>
<gene>
    <name evidence="2" type="ORF">PAI11_07440</name>
</gene>
<proteinExistence type="predicted"/>
<evidence type="ECO:0000256" key="1">
    <source>
        <dbReference type="SAM" id="MobiDB-lite"/>
    </source>
</evidence>
<evidence type="ECO:0000313" key="2">
    <source>
        <dbReference type="EMBL" id="EHN12354.1"/>
    </source>
</evidence>
<accession>H0E1T2</accession>
<organism evidence="2 3">
    <name type="scientific">Patulibacter medicamentivorans</name>
    <dbReference type="NCBI Taxonomy" id="1097667"/>
    <lineage>
        <taxon>Bacteria</taxon>
        <taxon>Bacillati</taxon>
        <taxon>Actinomycetota</taxon>
        <taxon>Thermoleophilia</taxon>
        <taxon>Solirubrobacterales</taxon>
        <taxon>Patulibacteraceae</taxon>
        <taxon>Patulibacter</taxon>
    </lineage>
</organism>
<dbReference type="EMBL" id="AGUD01000032">
    <property type="protein sequence ID" value="EHN12354.1"/>
    <property type="molecule type" value="Genomic_DNA"/>
</dbReference>
<dbReference type="AlphaFoldDB" id="H0E1T2"/>
<protein>
    <submittedName>
        <fullName evidence="2">Uncharacterized protein</fullName>
    </submittedName>
</protein>
<evidence type="ECO:0000313" key="3">
    <source>
        <dbReference type="Proteomes" id="UP000005143"/>
    </source>
</evidence>